<sequence>MAPDEQEGPLFIYRPAYPVSQFVQSIWTYDGYNPPHASERILSNTYSEINIDYSENPYEVRYQGQKRFTNMSPGMVSGLNSRPFSINTARSSKLLTVVFWPGALYTLFRIPADHFTDRHTPMSDVSVHGFDVLQEKISCGRTAFDKMRIVELFLLGAIRKIEYTNEMIFHALKEIHKGQSIGSIVEHLPISHPAFISRFKTVVGVAPKLYARLFRFTKTIEGLGAAGSTRFVGMDGVDYFDQAHFIKEFTQFSGILPSAYSAQDPRHGFNLPEL</sequence>
<keyword evidence="3" id="KW-1185">Reference proteome</keyword>
<gene>
    <name evidence="2" type="ORF">DC28_12000</name>
</gene>
<dbReference type="PROSITE" id="PS01124">
    <property type="entry name" value="HTH_ARAC_FAMILY_2"/>
    <property type="match status" value="1"/>
</dbReference>
<dbReference type="Pfam" id="PF20240">
    <property type="entry name" value="DUF6597"/>
    <property type="match status" value="1"/>
</dbReference>
<name>A0A098QTW2_9SPIO</name>
<dbReference type="OrthoDB" id="368214at2"/>
<dbReference type="InterPro" id="IPR018060">
    <property type="entry name" value="HTH_AraC"/>
</dbReference>
<feature type="domain" description="HTH araC/xylS-type" evidence="1">
    <location>
        <begin position="165"/>
        <end position="263"/>
    </location>
</feature>
<dbReference type="Proteomes" id="UP000029692">
    <property type="component" value="Unassembled WGS sequence"/>
</dbReference>
<organism evidence="2 3">
    <name type="scientific">Spirochaeta lutea</name>
    <dbReference type="NCBI Taxonomy" id="1480694"/>
    <lineage>
        <taxon>Bacteria</taxon>
        <taxon>Pseudomonadati</taxon>
        <taxon>Spirochaetota</taxon>
        <taxon>Spirochaetia</taxon>
        <taxon>Spirochaetales</taxon>
        <taxon>Spirochaetaceae</taxon>
        <taxon>Spirochaeta</taxon>
    </lineage>
</organism>
<dbReference type="GO" id="GO:0003700">
    <property type="term" value="F:DNA-binding transcription factor activity"/>
    <property type="evidence" value="ECO:0007669"/>
    <property type="project" value="InterPro"/>
</dbReference>
<dbReference type="eggNOG" id="COG2207">
    <property type="taxonomic scope" value="Bacteria"/>
</dbReference>
<accession>A0A098QTW2</accession>
<dbReference type="InterPro" id="IPR046532">
    <property type="entry name" value="DUF6597"/>
</dbReference>
<evidence type="ECO:0000259" key="1">
    <source>
        <dbReference type="PROSITE" id="PS01124"/>
    </source>
</evidence>
<dbReference type="Gene3D" id="1.10.10.60">
    <property type="entry name" value="Homeodomain-like"/>
    <property type="match status" value="1"/>
</dbReference>
<reference evidence="2 3" key="1">
    <citation type="submission" date="2014-05" db="EMBL/GenBank/DDBJ databases">
        <title>De novo Genome Sequence of Spirocheata sp.</title>
        <authorList>
            <person name="Shivani Y."/>
            <person name="Subhash Y."/>
            <person name="Tushar L."/>
            <person name="Sasikala C."/>
            <person name="Ramana C.V."/>
        </authorList>
    </citation>
    <scope>NUCLEOTIDE SEQUENCE [LARGE SCALE GENOMIC DNA]</scope>
    <source>
        <strain evidence="2 3">JC230</strain>
    </source>
</reference>
<proteinExistence type="predicted"/>
<evidence type="ECO:0000313" key="3">
    <source>
        <dbReference type="Proteomes" id="UP000029692"/>
    </source>
</evidence>
<comment type="caution">
    <text evidence="2">The sequence shown here is derived from an EMBL/GenBank/DDBJ whole genome shotgun (WGS) entry which is preliminary data.</text>
</comment>
<dbReference type="RefSeq" id="WP_037548846.1">
    <property type="nucleotide sequence ID" value="NZ_JNUP01000067.1"/>
</dbReference>
<evidence type="ECO:0000313" key="2">
    <source>
        <dbReference type="EMBL" id="KGE71184.1"/>
    </source>
</evidence>
<dbReference type="GO" id="GO:0043565">
    <property type="term" value="F:sequence-specific DNA binding"/>
    <property type="evidence" value="ECO:0007669"/>
    <property type="project" value="InterPro"/>
</dbReference>
<dbReference type="AlphaFoldDB" id="A0A098QTW2"/>
<dbReference type="EMBL" id="JNUP01000067">
    <property type="protein sequence ID" value="KGE71184.1"/>
    <property type="molecule type" value="Genomic_DNA"/>
</dbReference>
<dbReference type="STRING" id="1480694.DC28_12000"/>
<protein>
    <recommendedName>
        <fullName evidence="1">HTH araC/xylS-type domain-containing protein</fullName>
    </recommendedName>
</protein>